<dbReference type="Proteomes" id="UP000092967">
    <property type="component" value="Chromosome"/>
</dbReference>
<gene>
    <name evidence="1" type="ORF">AXE80_04090</name>
</gene>
<evidence type="ECO:0000313" key="1">
    <source>
        <dbReference type="EMBL" id="ANW95509.1"/>
    </source>
</evidence>
<dbReference type="PANTHER" id="PTHR37805">
    <property type="entry name" value="CYTOPLASMIC PROTEIN-RELATED"/>
    <property type="match status" value="1"/>
</dbReference>
<dbReference type="EMBL" id="CP014224">
    <property type="protein sequence ID" value="ANW95509.1"/>
    <property type="molecule type" value="Genomic_DNA"/>
</dbReference>
<dbReference type="AlphaFoldDB" id="A0A1B1Y441"/>
<protein>
    <recommendedName>
        <fullName evidence="3">DUF1456 family protein</fullName>
    </recommendedName>
</protein>
<sequence>MTNNDVFRRLKYAFNYNPEKIILLFNHVGVKVEREDVSTWLEKDTEEKENLSLSDEQFASFLNGMIIENRGKKDGQIPVAEKELDNNIVFRKLRIALNLKDTDILDLLKLAGFNFGKSELSAFFRKPGHQHYKKCQDQVLRNFLNGLFLKHQENQKK</sequence>
<dbReference type="PANTHER" id="PTHR37805:SF1">
    <property type="entry name" value="CYTOPLASMIC PROTEIN"/>
    <property type="match status" value="1"/>
</dbReference>
<dbReference type="KEGG" id="wfu:AXE80_04090"/>
<organism evidence="1 2">
    <name type="scientific">Wenyingzhuangia fucanilytica</name>
    <dbReference type="NCBI Taxonomy" id="1790137"/>
    <lineage>
        <taxon>Bacteria</taxon>
        <taxon>Pseudomonadati</taxon>
        <taxon>Bacteroidota</taxon>
        <taxon>Flavobacteriia</taxon>
        <taxon>Flavobacteriales</taxon>
        <taxon>Flavobacteriaceae</taxon>
        <taxon>Wenyingzhuangia</taxon>
    </lineage>
</organism>
<reference evidence="1 2" key="1">
    <citation type="submission" date="2016-02" db="EMBL/GenBank/DDBJ databases">
        <authorList>
            <person name="Wen L."/>
            <person name="He K."/>
            <person name="Yang H."/>
        </authorList>
    </citation>
    <scope>NUCLEOTIDE SEQUENCE [LARGE SCALE GENOMIC DNA]</scope>
    <source>
        <strain evidence="1 2">CZ1127</strain>
    </source>
</reference>
<proteinExistence type="predicted"/>
<dbReference type="RefSeq" id="WP_068824705.1">
    <property type="nucleotide sequence ID" value="NZ_CP014224.1"/>
</dbReference>
<evidence type="ECO:0008006" key="3">
    <source>
        <dbReference type="Google" id="ProtNLM"/>
    </source>
</evidence>
<dbReference type="STRING" id="1790137.AXE80_04090"/>
<keyword evidence="2" id="KW-1185">Reference proteome</keyword>
<dbReference type="OrthoDB" id="9788465at2"/>
<accession>A0A1B1Y441</accession>
<dbReference type="Pfam" id="PF07308">
    <property type="entry name" value="DUF1456"/>
    <property type="match status" value="2"/>
</dbReference>
<name>A0A1B1Y441_9FLAO</name>
<dbReference type="InterPro" id="IPR009921">
    <property type="entry name" value="YehS-like"/>
</dbReference>
<evidence type="ECO:0000313" key="2">
    <source>
        <dbReference type="Proteomes" id="UP000092967"/>
    </source>
</evidence>